<name>A0A066XT41_COLSU</name>
<reference evidence="3" key="1">
    <citation type="journal article" date="2014" name="Genome Announc.">
        <title>Draft genome sequence of Colletotrichum sublineola, a destructive pathogen of cultivated sorghum.</title>
        <authorList>
            <person name="Baroncelli R."/>
            <person name="Sanz-Martin J.M."/>
            <person name="Rech G.E."/>
            <person name="Sukno S.A."/>
            <person name="Thon M.R."/>
        </authorList>
    </citation>
    <scope>NUCLEOTIDE SEQUENCE [LARGE SCALE GENOMIC DNA]</scope>
    <source>
        <strain evidence="3">TX430BB</strain>
    </source>
</reference>
<proteinExistence type="predicted"/>
<organism evidence="2 3">
    <name type="scientific">Colletotrichum sublineola</name>
    <name type="common">Sorghum anthracnose fungus</name>
    <dbReference type="NCBI Taxonomy" id="1173701"/>
    <lineage>
        <taxon>Eukaryota</taxon>
        <taxon>Fungi</taxon>
        <taxon>Dikarya</taxon>
        <taxon>Ascomycota</taxon>
        <taxon>Pezizomycotina</taxon>
        <taxon>Sordariomycetes</taxon>
        <taxon>Hypocreomycetidae</taxon>
        <taxon>Glomerellales</taxon>
        <taxon>Glomerellaceae</taxon>
        <taxon>Colletotrichum</taxon>
        <taxon>Colletotrichum graminicola species complex</taxon>
    </lineage>
</organism>
<dbReference type="HOGENOM" id="CLU_195446_0_0_1"/>
<dbReference type="OrthoDB" id="4849347at2759"/>
<evidence type="ECO:0000313" key="2">
    <source>
        <dbReference type="EMBL" id="KDN69130.1"/>
    </source>
</evidence>
<sequence length="81" mass="8937">MKTTWFGLLLLQATSLAFAAAFERPIAEAEKEAARIMEKPFNPIHTNGKETTEPFHLADYITGIPGYLTRSLAADLGRAED</sequence>
<gene>
    <name evidence="2" type="ORF">CSUB01_10823</name>
</gene>
<dbReference type="OMA" id="APFHETD"/>
<keyword evidence="3" id="KW-1185">Reference proteome</keyword>
<evidence type="ECO:0000256" key="1">
    <source>
        <dbReference type="SAM" id="SignalP"/>
    </source>
</evidence>
<protein>
    <submittedName>
        <fullName evidence="2">Uncharacterized protein</fullName>
    </submittedName>
</protein>
<accession>A0A066XT41</accession>
<dbReference type="AlphaFoldDB" id="A0A066XT41"/>
<feature type="signal peptide" evidence="1">
    <location>
        <begin position="1"/>
        <end position="19"/>
    </location>
</feature>
<comment type="caution">
    <text evidence="2">The sequence shown here is derived from an EMBL/GenBank/DDBJ whole genome shotgun (WGS) entry which is preliminary data.</text>
</comment>
<dbReference type="Proteomes" id="UP000027238">
    <property type="component" value="Unassembled WGS sequence"/>
</dbReference>
<feature type="chain" id="PRO_5001634338" evidence="1">
    <location>
        <begin position="20"/>
        <end position="81"/>
    </location>
</feature>
<dbReference type="EMBL" id="JMSE01000549">
    <property type="protein sequence ID" value="KDN69130.1"/>
    <property type="molecule type" value="Genomic_DNA"/>
</dbReference>
<dbReference type="eggNOG" id="ENOG502T5RP">
    <property type="taxonomic scope" value="Eukaryota"/>
</dbReference>
<evidence type="ECO:0000313" key="3">
    <source>
        <dbReference type="Proteomes" id="UP000027238"/>
    </source>
</evidence>
<keyword evidence="1" id="KW-0732">Signal</keyword>